<keyword evidence="6" id="KW-0256">Endoplasmic reticulum</keyword>
<feature type="domain" description="RING-type" evidence="8">
    <location>
        <begin position="148"/>
        <end position="189"/>
    </location>
</feature>
<dbReference type="GO" id="GO:0061630">
    <property type="term" value="F:ubiquitin protein ligase activity"/>
    <property type="evidence" value="ECO:0007669"/>
    <property type="project" value="UniProtKB-UniRule"/>
</dbReference>
<dbReference type="InterPro" id="IPR001841">
    <property type="entry name" value="Znf_RING"/>
</dbReference>
<dbReference type="GO" id="GO:0006511">
    <property type="term" value="P:ubiquitin-dependent protein catabolic process"/>
    <property type="evidence" value="ECO:0007669"/>
    <property type="project" value="UniProtKB-UniRule"/>
</dbReference>
<dbReference type="PANTHER" id="PTHR12313">
    <property type="entry name" value="E3 UBIQUITIN-PROTEIN LIGASE RNF5-RELATED"/>
    <property type="match status" value="1"/>
</dbReference>
<dbReference type="SUPFAM" id="SSF57850">
    <property type="entry name" value="RING/U-box"/>
    <property type="match status" value="1"/>
</dbReference>
<comment type="caution">
    <text evidence="9">The sequence shown here is derived from an EMBL/GenBank/DDBJ whole genome shotgun (WGS) entry which is preliminary data.</text>
</comment>
<organism evidence="9 10">
    <name type="scientific">Flemingia macrophylla</name>
    <dbReference type="NCBI Taxonomy" id="520843"/>
    <lineage>
        <taxon>Eukaryota</taxon>
        <taxon>Viridiplantae</taxon>
        <taxon>Streptophyta</taxon>
        <taxon>Embryophyta</taxon>
        <taxon>Tracheophyta</taxon>
        <taxon>Spermatophyta</taxon>
        <taxon>Magnoliopsida</taxon>
        <taxon>eudicotyledons</taxon>
        <taxon>Gunneridae</taxon>
        <taxon>Pentapetalae</taxon>
        <taxon>rosids</taxon>
        <taxon>fabids</taxon>
        <taxon>Fabales</taxon>
        <taxon>Fabaceae</taxon>
        <taxon>Papilionoideae</taxon>
        <taxon>50 kb inversion clade</taxon>
        <taxon>NPAAA clade</taxon>
        <taxon>indigoferoid/millettioid clade</taxon>
        <taxon>Phaseoleae</taxon>
        <taxon>Flemingia</taxon>
    </lineage>
</organism>
<dbReference type="EC" id="2.3.2.27" evidence="6"/>
<dbReference type="Gene3D" id="3.30.40.10">
    <property type="entry name" value="Zinc/RING finger domain, C3HC4 (zinc finger)"/>
    <property type="match status" value="1"/>
</dbReference>
<comment type="function">
    <text evidence="6">E3 ubiquitin-protein ligase.</text>
</comment>
<dbReference type="Pfam" id="PF13920">
    <property type="entry name" value="zf-C3HC4_3"/>
    <property type="match status" value="1"/>
</dbReference>
<feature type="compositionally biased region" description="Low complexity" evidence="7">
    <location>
        <begin position="406"/>
        <end position="420"/>
    </location>
</feature>
<dbReference type="AlphaFoldDB" id="A0ABD1LST0"/>
<proteinExistence type="predicted"/>
<keyword evidence="6" id="KW-0479">Metal-binding</keyword>
<feature type="region of interest" description="Disordered" evidence="7">
    <location>
        <begin position="399"/>
        <end position="430"/>
    </location>
</feature>
<dbReference type="EMBL" id="JBGMDY010000008">
    <property type="protein sequence ID" value="KAL2326541.1"/>
    <property type="molecule type" value="Genomic_DNA"/>
</dbReference>
<keyword evidence="6" id="KW-0862">Zinc</keyword>
<comment type="subcellular location">
    <subcellularLocation>
        <location evidence="6">Endoplasmic reticulum membrane</location>
        <topology evidence="6">Single-pass type IV membrane protein</topology>
    </subcellularLocation>
</comment>
<keyword evidence="4 6" id="KW-0833">Ubl conjugation pathway</keyword>
<dbReference type="InterPro" id="IPR045103">
    <property type="entry name" value="RNF5/RNF185-like"/>
</dbReference>
<dbReference type="GO" id="GO:0005789">
    <property type="term" value="C:endoplasmic reticulum membrane"/>
    <property type="evidence" value="ECO:0007669"/>
    <property type="project" value="UniProtKB-SubCell"/>
</dbReference>
<comment type="domain">
    <text evidence="6">The RING-type zinc finger domain is responsible for E3 ligase activity.</text>
</comment>
<dbReference type="SMART" id="SM00184">
    <property type="entry name" value="RING"/>
    <property type="match status" value="1"/>
</dbReference>
<comment type="catalytic activity">
    <reaction evidence="1 6">
        <text>S-ubiquitinyl-[E2 ubiquitin-conjugating enzyme]-L-cysteine + [acceptor protein]-L-lysine = [E2 ubiquitin-conjugating enzyme]-L-cysteine + N(6)-ubiquitinyl-[acceptor protein]-L-lysine.</text>
        <dbReference type="EC" id="2.3.2.27"/>
    </reaction>
</comment>
<comment type="pathway">
    <text evidence="2 6">Protein modification; protein ubiquitination.</text>
</comment>
<evidence type="ECO:0000256" key="1">
    <source>
        <dbReference type="ARBA" id="ARBA00000900"/>
    </source>
</evidence>
<evidence type="ECO:0000256" key="4">
    <source>
        <dbReference type="ARBA" id="ARBA00022786"/>
    </source>
</evidence>
<evidence type="ECO:0000256" key="3">
    <source>
        <dbReference type="ARBA" id="ARBA00022679"/>
    </source>
</evidence>
<evidence type="ECO:0000313" key="9">
    <source>
        <dbReference type="EMBL" id="KAL2326541.1"/>
    </source>
</evidence>
<evidence type="ECO:0000256" key="2">
    <source>
        <dbReference type="ARBA" id="ARBA00004906"/>
    </source>
</evidence>
<keyword evidence="3 6" id="KW-0808">Transferase</keyword>
<dbReference type="InterPro" id="IPR013083">
    <property type="entry name" value="Znf_RING/FYVE/PHD"/>
</dbReference>
<dbReference type="PROSITE" id="PS50089">
    <property type="entry name" value="ZF_RING_2"/>
    <property type="match status" value="1"/>
</dbReference>
<sequence length="430" mass="47097">MRNVVDSIILKTEHKDNVCIMELDLNQEPLDPTHASADGFDSLLEELESAHEHVQDRIRHLEVITSRARQRQRWPPVHTPIQITNFTAQAGEPADAQDEGLERREVEERVVESGKGCKRKDAHLIAKALGIETDASKEGGSTGNFFDCHICLDMARDPVLTCCGHLFCWPCFYQLAYVYSNVKECPACKGEVTETGIIPIYGNASASGNCELGLKGAGLRVPPRPVAPRIESFRQQLISQGASSSVIQSIRRFNYLIAGLGSRVQSQSPIALSVTDRNNGLLTQYHLHNVNDHSAGSSPISSLLVQGAASFSSLSSALNSAMDSAERLVEDLELYIHDRQVGGEQLNLPDINRNPTDIGNVAATSSTVAASTFPLSWDFNDTADIGSEIQTIDSNIQTETAPLDPSSSHSRSTRVSSRQVSNDRRRRRAR</sequence>
<evidence type="ECO:0000256" key="6">
    <source>
        <dbReference type="RuleBase" id="RU369090"/>
    </source>
</evidence>
<evidence type="ECO:0000256" key="5">
    <source>
        <dbReference type="PROSITE-ProRule" id="PRU00175"/>
    </source>
</evidence>
<evidence type="ECO:0000313" key="10">
    <source>
        <dbReference type="Proteomes" id="UP001603857"/>
    </source>
</evidence>
<protein>
    <recommendedName>
        <fullName evidence="6">E3 ubiquitin-protein ligase RMA</fullName>
        <ecNumber evidence="6">2.3.2.27</ecNumber>
    </recommendedName>
    <alternativeName>
        <fullName evidence="6">Protein RING membrane-anchor</fullName>
    </alternativeName>
    <alternativeName>
        <fullName evidence="6">RING-type E3 ubiquitin transferase RMA</fullName>
    </alternativeName>
</protein>
<evidence type="ECO:0000259" key="8">
    <source>
        <dbReference type="PROSITE" id="PS50089"/>
    </source>
</evidence>
<keyword evidence="10" id="KW-1185">Reference proteome</keyword>
<gene>
    <name evidence="9" type="ORF">Fmac_025599</name>
</gene>
<dbReference type="Proteomes" id="UP001603857">
    <property type="component" value="Unassembled WGS sequence"/>
</dbReference>
<name>A0ABD1LST0_9FABA</name>
<evidence type="ECO:0000256" key="7">
    <source>
        <dbReference type="SAM" id="MobiDB-lite"/>
    </source>
</evidence>
<dbReference type="GO" id="GO:0008270">
    <property type="term" value="F:zinc ion binding"/>
    <property type="evidence" value="ECO:0007669"/>
    <property type="project" value="UniProtKB-KW"/>
</dbReference>
<reference evidence="9 10" key="1">
    <citation type="submission" date="2024-08" db="EMBL/GenBank/DDBJ databases">
        <title>Insights into the chromosomal genome structure of Flemingia macrophylla.</title>
        <authorList>
            <person name="Ding Y."/>
            <person name="Zhao Y."/>
            <person name="Bi W."/>
            <person name="Wu M."/>
            <person name="Zhao G."/>
            <person name="Gong Y."/>
            <person name="Li W."/>
            <person name="Zhang P."/>
        </authorList>
    </citation>
    <scope>NUCLEOTIDE SEQUENCE [LARGE SCALE GENOMIC DNA]</scope>
    <source>
        <strain evidence="9">DYQJB</strain>
        <tissue evidence="9">Leaf</tissue>
    </source>
</reference>
<keyword evidence="5 6" id="KW-0863">Zinc-finger</keyword>
<accession>A0ABD1LST0</accession>